<evidence type="ECO:0000313" key="2">
    <source>
        <dbReference type="EMBL" id="EQC36250.1"/>
    </source>
</evidence>
<dbReference type="AlphaFoldDB" id="T0QQR4"/>
<reference evidence="2 3" key="1">
    <citation type="submission" date="2012-04" db="EMBL/GenBank/DDBJ databases">
        <title>The Genome Sequence of Saprolegnia declina VS20.</title>
        <authorList>
            <consortium name="The Broad Institute Genome Sequencing Platform"/>
            <person name="Russ C."/>
            <person name="Nusbaum C."/>
            <person name="Tyler B."/>
            <person name="van West P."/>
            <person name="Dieguez-Uribeondo J."/>
            <person name="de Bruijn I."/>
            <person name="Tripathy S."/>
            <person name="Jiang R."/>
            <person name="Young S.K."/>
            <person name="Zeng Q."/>
            <person name="Gargeya S."/>
            <person name="Fitzgerald M."/>
            <person name="Haas B."/>
            <person name="Abouelleil A."/>
            <person name="Alvarado L."/>
            <person name="Arachchi H.M."/>
            <person name="Berlin A."/>
            <person name="Chapman S.B."/>
            <person name="Goldberg J."/>
            <person name="Griggs A."/>
            <person name="Gujja S."/>
            <person name="Hansen M."/>
            <person name="Howarth C."/>
            <person name="Imamovic A."/>
            <person name="Larimer J."/>
            <person name="McCowen C."/>
            <person name="Montmayeur A."/>
            <person name="Murphy C."/>
            <person name="Neiman D."/>
            <person name="Pearson M."/>
            <person name="Priest M."/>
            <person name="Roberts A."/>
            <person name="Saif S."/>
            <person name="Shea T."/>
            <person name="Sisk P."/>
            <person name="Sykes S."/>
            <person name="Wortman J."/>
            <person name="Nusbaum C."/>
            <person name="Birren B."/>
        </authorList>
    </citation>
    <scope>NUCLEOTIDE SEQUENCE [LARGE SCALE GENOMIC DNA]</scope>
    <source>
        <strain evidence="2 3">VS20</strain>
    </source>
</reference>
<gene>
    <name evidence="2" type="ORF">SDRG_06355</name>
</gene>
<keyword evidence="1" id="KW-0812">Transmembrane</keyword>
<evidence type="ECO:0000256" key="1">
    <source>
        <dbReference type="SAM" id="Phobius"/>
    </source>
</evidence>
<accession>T0QQR4</accession>
<organism evidence="2 3">
    <name type="scientific">Saprolegnia diclina (strain VS20)</name>
    <dbReference type="NCBI Taxonomy" id="1156394"/>
    <lineage>
        <taxon>Eukaryota</taxon>
        <taxon>Sar</taxon>
        <taxon>Stramenopiles</taxon>
        <taxon>Oomycota</taxon>
        <taxon>Saprolegniomycetes</taxon>
        <taxon>Saprolegniales</taxon>
        <taxon>Saprolegniaceae</taxon>
        <taxon>Saprolegnia</taxon>
    </lineage>
</organism>
<protein>
    <submittedName>
        <fullName evidence="2">Uncharacterized protein</fullName>
    </submittedName>
</protein>
<dbReference type="InParanoid" id="T0QQR4"/>
<evidence type="ECO:0000313" key="3">
    <source>
        <dbReference type="Proteomes" id="UP000030762"/>
    </source>
</evidence>
<sequence length="391" mass="42536">MDAHHLDDVASVKSGEGNAVAPSRWMKLVQWYIAPPTETANTKRYCGRRLSKRGCILLHVVVLLVLALMSIGLVLVYVVVPHMIQARFASAMAHPLTSESSNDTTGVVRPSDGTADFRVRTTLPALLSIGGTVELVGISTYVIADKRGKTWATVTMSPVTFAVNAPANISVDFNLSVIATPSSEVLATMFPERQLALHIATRWTIRFWGSIWYSELPLSGVYTLSLPHTLQDQFDAVIRNPLSPSPSSSGANVTVEVLSASDGSFRLNATVPALSLLPGTIRIVGPTVIVISDPQRTPFGHVTFEAVTLPMDRVTRLSVTGAWSLVGMPTASVLLSAVQSNSFRMHVDSNWTIEAWHQIWFAPLALHSQFDLNSTTGAQFWQLVQCKLYVC</sequence>
<dbReference type="EMBL" id="JH767148">
    <property type="protein sequence ID" value="EQC36250.1"/>
    <property type="molecule type" value="Genomic_DNA"/>
</dbReference>
<keyword evidence="3" id="KW-1185">Reference proteome</keyword>
<dbReference type="Proteomes" id="UP000030762">
    <property type="component" value="Unassembled WGS sequence"/>
</dbReference>
<name>T0QQR4_SAPDV</name>
<dbReference type="OMA" id="ATRWTIR"/>
<keyword evidence="1" id="KW-0472">Membrane</keyword>
<dbReference type="OrthoDB" id="76963at2759"/>
<dbReference type="VEuPathDB" id="FungiDB:SDRG_06355"/>
<dbReference type="GeneID" id="19947082"/>
<feature type="transmembrane region" description="Helical" evidence="1">
    <location>
        <begin position="56"/>
        <end position="80"/>
    </location>
</feature>
<proteinExistence type="predicted"/>
<dbReference type="RefSeq" id="XP_008610356.1">
    <property type="nucleotide sequence ID" value="XM_008612134.1"/>
</dbReference>
<keyword evidence="1" id="KW-1133">Transmembrane helix</keyword>